<reference evidence="8 9" key="1">
    <citation type="submission" date="2019-08" db="EMBL/GenBank/DDBJ databases">
        <title>Whole genome of Aphis craccivora.</title>
        <authorList>
            <person name="Voronova N.V."/>
            <person name="Shulinski R.S."/>
            <person name="Bandarenka Y.V."/>
            <person name="Zhorov D.G."/>
            <person name="Warner D."/>
        </authorList>
    </citation>
    <scope>NUCLEOTIDE SEQUENCE [LARGE SCALE GENOMIC DNA]</scope>
    <source>
        <strain evidence="8">180601</strain>
        <tissue evidence="8">Whole Body</tissue>
    </source>
</reference>
<comment type="subunit">
    <text evidence="1">Self-associates forming complexes of several hundred monomers.</text>
</comment>
<dbReference type="OrthoDB" id="6628214at2759"/>
<evidence type="ECO:0000313" key="9">
    <source>
        <dbReference type="Proteomes" id="UP000478052"/>
    </source>
</evidence>
<comment type="function">
    <text evidence="5">Involved in transvection phenomena (= synapsis-dependent gene expression), where the synaptic pairing of chromosomes carrying genes with which zeste interacts influences the expression of these genes. Zeste binds to DNA and stimulates transcription from a nearby promoter.</text>
</comment>
<keyword evidence="9" id="KW-1185">Reference proteome</keyword>
<evidence type="ECO:0000259" key="7">
    <source>
        <dbReference type="Pfam" id="PF13873"/>
    </source>
</evidence>
<evidence type="ECO:0000256" key="2">
    <source>
        <dbReference type="ARBA" id="ARBA00016807"/>
    </source>
</evidence>
<dbReference type="InterPro" id="IPR028002">
    <property type="entry name" value="Myb_DNA-bind_5"/>
</dbReference>
<evidence type="ECO:0000256" key="6">
    <source>
        <dbReference type="SAM" id="Coils"/>
    </source>
</evidence>
<evidence type="ECO:0000256" key="4">
    <source>
        <dbReference type="ARBA" id="ARBA00023163"/>
    </source>
</evidence>
<comment type="caution">
    <text evidence="8">The sequence shown here is derived from an EMBL/GenBank/DDBJ whole genome shotgun (WGS) entry which is preliminary data.</text>
</comment>
<gene>
    <name evidence="8" type="ORF">FWK35_00024292</name>
</gene>
<organism evidence="8 9">
    <name type="scientific">Aphis craccivora</name>
    <name type="common">Cowpea aphid</name>
    <dbReference type="NCBI Taxonomy" id="307492"/>
    <lineage>
        <taxon>Eukaryota</taxon>
        <taxon>Metazoa</taxon>
        <taxon>Ecdysozoa</taxon>
        <taxon>Arthropoda</taxon>
        <taxon>Hexapoda</taxon>
        <taxon>Insecta</taxon>
        <taxon>Pterygota</taxon>
        <taxon>Neoptera</taxon>
        <taxon>Paraneoptera</taxon>
        <taxon>Hemiptera</taxon>
        <taxon>Sternorrhyncha</taxon>
        <taxon>Aphidomorpha</taxon>
        <taxon>Aphidoidea</taxon>
        <taxon>Aphididae</taxon>
        <taxon>Aphidini</taxon>
        <taxon>Aphis</taxon>
        <taxon>Aphis</taxon>
    </lineage>
</organism>
<dbReference type="EMBL" id="VUJU01010652">
    <property type="protein sequence ID" value="KAF0713510.1"/>
    <property type="molecule type" value="Genomic_DNA"/>
</dbReference>
<evidence type="ECO:0000256" key="5">
    <source>
        <dbReference type="ARBA" id="ARBA00025466"/>
    </source>
</evidence>
<keyword evidence="4" id="KW-0804">Transcription</keyword>
<proteinExistence type="predicted"/>
<sequence length="413" mass="47185">MATKRSRNVTDAERNILLKLIQPHMSIIENTKTDGTSNKIKLNTWENIRHQYNALQSTGERTTTQLKAMFDTMKRKTRKDKSSDRVNTYIYQPNSTTTERENEVLVDLLLTNKPSIDSSIDNQDEVWKTIAESYNQLQTSGKKTIEELKKCNKRLQKSASLDINKENVSNQTYKTGGGKSEHQSSSISSKVMGMMGNRLESLECPYDCDGDFPGILQTSYEELPGIAKKQSCGSGSPIYYTVGLDAQAVSTSTPCRNVLVKDNIEWLLNSNDSSAKESAMDISIHDNTDQPNKKNDFQTKYKKITAVPSKLHELLPNKKVPVTHTTANKVYESLENISNQRLGLNTTKEKFHEHYNDLKIKKAKIELEIAEIEREMLIEKLKSDKEHYISQYKQDKLREEILEHELNQKKQTL</sequence>
<dbReference type="AlphaFoldDB" id="A0A6G0VXV9"/>
<feature type="coiled-coil region" evidence="6">
    <location>
        <begin position="355"/>
        <end position="382"/>
    </location>
</feature>
<protein>
    <recommendedName>
        <fullName evidence="2">Regulatory protein zeste</fullName>
    </recommendedName>
</protein>
<feature type="domain" description="Myb/SANT-like DNA-binding" evidence="7">
    <location>
        <begin position="95"/>
        <end position="157"/>
    </location>
</feature>
<keyword evidence="3" id="KW-0805">Transcription regulation</keyword>
<feature type="domain" description="Myb/SANT-like DNA-binding" evidence="7">
    <location>
        <begin position="5"/>
        <end position="80"/>
    </location>
</feature>
<evidence type="ECO:0000256" key="1">
    <source>
        <dbReference type="ARBA" id="ARBA00011764"/>
    </source>
</evidence>
<keyword evidence="6" id="KW-0175">Coiled coil</keyword>
<dbReference type="Pfam" id="PF13873">
    <property type="entry name" value="Myb_DNA-bind_5"/>
    <property type="match status" value="2"/>
</dbReference>
<dbReference type="PANTHER" id="PTHR21411">
    <property type="entry name" value="APONTIC"/>
    <property type="match status" value="1"/>
</dbReference>
<accession>A0A6G0VXV9</accession>
<dbReference type="PANTHER" id="PTHR21411:SF0">
    <property type="entry name" value="REGULATORY PROTEIN ZESTE"/>
    <property type="match status" value="1"/>
</dbReference>
<evidence type="ECO:0000313" key="8">
    <source>
        <dbReference type="EMBL" id="KAF0713510.1"/>
    </source>
</evidence>
<name>A0A6G0VXV9_APHCR</name>
<dbReference type="Proteomes" id="UP000478052">
    <property type="component" value="Unassembled WGS sequence"/>
</dbReference>
<evidence type="ECO:0000256" key="3">
    <source>
        <dbReference type="ARBA" id="ARBA00023015"/>
    </source>
</evidence>